<evidence type="ECO:0000256" key="4">
    <source>
        <dbReference type="ARBA" id="ARBA00023136"/>
    </source>
</evidence>
<accession>E0TCG1</accession>
<reference evidence="9" key="1">
    <citation type="submission" date="2010-08" db="EMBL/GenBank/DDBJ databases">
        <title>Genome sequence of Parvularcula bermudensis HTCC2503.</title>
        <authorList>
            <person name="Kang D.-M."/>
            <person name="Oh H.-M."/>
            <person name="Cho J.-C."/>
        </authorList>
    </citation>
    <scope>NUCLEOTIDE SEQUENCE [LARGE SCALE GENOMIC DNA]</scope>
    <source>
        <strain evidence="9">ATCC BAA-594 / HTCC2503 / KCTC 12087</strain>
    </source>
</reference>
<organism evidence="8 9">
    <name type="scientific">Parvularcula bermudensis (strain ATCC BAA-594 / HTCC2503 / KCTC 12087)</name>
    <dbReference type="NCBI Taxonomy" id="314260"/>
    <lineage>
        <taxon>Bacteria</taxon>
        <taxon>Pseudomonadati</taxon>
        <taxon>Pseudomonadota</taxon>
        <taxon>Alphaproteobacteria</taxon>
        <taxon>Parvularculales</taxon>
        <taxon>Parvularculaceae</taxon>
        <taxon>Parvularcula</taxon>
    </lineage>
</organism>
<sequence>MASLVTRIRRQALHEAIPFALPLGLCVAFLITGASGNALVNLALQLLAVALLLVCVWSRRLRPLPEVSRYFSVLAVLFVGLVALQLLPLPASIRRGLPGGQEVANAFQLIGAEMGLTPISLTPTESFAAITMLLIPLGLLVFSSKLAWSALTKRLVPVLAGVGLLSFALGIAQVGAPGSGFYFYENTNVGLPVGFFANANHQACFLAMVIPFCFVGARRAQGNVPLRRRVEALAGVYVVAALVLCFGIVFTGSFAGFGLMAIAVTAGVLIFQPDLLRRRLFLIAAPVAAGITLTVLMVTSDDLLSLIGGGEDGRSLNRGDIWATTFRMIGDYWLTGSGLGSFPDIYRLYEDPEVLTNTYVNHAHNDYLEFWVETGVAGLLLLGLALAALVNLTLFAWQRPIIQPGTAMKRAAVVALWLPVLHSLVDYPLRTPAIALFASLCIAVIVANPAKTTRSAVRRPQSETPAADAMSQTVEI</sequence>
<feature type="transmembrane region" description="Helical" evidence="6">
    <location>
        <begin position="38"/>
        <end position="58"/>
    </location>
</feature>
<name>E0TCG1_PARBH</name>
<gene>
    <name evidence="8" type="ordered locus">PB2503_11349</name>
</gene>
<dbReference type="InterPro" id="IPR007016">
    <property type="entry name" value="O-antigen_ligase-rel_domated"/>
</dbReference>
<feature type="transmembrane region" description="Helical" evidence="6">
    <location>
        <begin position="12"/>
        <end position="32"/>
    </location>
</feature>
<evidence type="ECO:0000256" key="3">
    <source>
        <dbReference type="ARBA" id="ARBA00022989"/>
    </source>
</evidence>
<feature type="transmembrane region" description="Helical" evidence="6">
    <location>
        <begin position="431"/>
        <end position="450"/>
    </location>
</feature>
<dbReference type="AlphaFoldDB" id="E0TCG1"/>
<evidence type="ECO:0000256" key="2">
    <source>
        <dbReference type="ARBA" id="ARBA00022692"/>
    </source>
</evidence>
<dbReference type="STRING" id="314260.PB2503_11349"/>
<feature type="transmembrane region" description="Helical" evidence="6">
    <location>
        <begin position="229"/>
        <end position="249"/>
    </location>
</feature>
<dbReference type="EMBL" id="CP002156">
    <property type="protein sequence ID" value="ADM10317.1"/>
    <property type="molecule type" value="Genomic_DNA"/>
</dbReference>
<feature type="region of interest" description="Disordered" evidence="5">
    <location>
        <begin position="455"/>
        <end position="476"/>
    </location>
</feature>
<dbReference type="PANTHER" id="PTHR37422">
    <property type="entry name" value="TEICHURONIC ACID BIOSYNTHESIS PROTEIN TUAE"/>
    <property type="match status" value="1"/>
</dbReference>
<keyword evidence="9" id="KW-1185">Reference proteome</keyword>
<keyword evidence="3 6" id="KW-1133">Transmembrane helix</keyword>
<feature type="transmembrane region" description="Helical" evidence="6">
    <location>
        <begin position="255"/>
        <end position="273"/>
    </location>
</feature>
<evidence type="ECO:0000259" key="7">
    <source>
        <dbReference type="Pfam" id="PF04932"/>
    </source>
</evidence>
<dbReference type="HOGENOM" id="CLU_035700_0_0_5"/>
<dbReference type="InterPro" id="IPR051533">
    <property type="entry name" value="WaaL-like"/>
</dbReference>
<dbReference type="RefSeq" id="WP_013301291.1">
    <property type="nucleotide sequence ID" value="NC_014414.1"/>
</dbReference>
<dbReference type="Proteomes" id="UP000001302">
    <property type="component" value="Chromosome"/>
</dbReference>
<dbReference type="OrthoDB" id="7628239at2"/>
<feature type="transmembrane region" description="Helical" evidence="6">
    <location>
        <begin position="407"/>
        <end position="425"/>
    </location>
</feature>
<keyword evidence="2 6" id="KW-0812">Transmembrane</keyword>
<feature type="transmembrane region" description="Helical" evidence="6">
    <location>
        <begin position="127"/>
        <end position="148"/>
    </location>
</feature>
<comment type="subcellular location">
    <subcellularLocation>
        <location evidence="1">Membrane</location>
        <topology evidence="1">Multi-pass membrane protein</topology>
    </subcellularLocation>
</comment>
<keyword evidence="4 6" id="KW-0472">Membrane</keyword>
<evidence type="ECO:0000313" key="9">
    <source>
        <dbReference type="Proteomes" id="UP000001302"/>
    </source>
</evidence>
<dbReference type="KEGG" id="pbr:PB2503_11349"/>
<feature type="transmembrane region" description="Helical" evidence="6">
    <location>
        <begin position="280"/>
        <end position="299"/>
    </location>
</feature>
<evidence type="ECO:0000256" key="6">
    <source>
        <dbReference type="SAM" id="Phobius"/>
    </source>
</evidence>
<feature type="domain" description="O-antigen ligase-related" evidence="7">
    <location>
        <begin position="240"/>
        <end position="382"/>
    </location>
</feature>
<dbReference type="GO" id="GO:0016020">
    <property type="term" value="C:membrane"/>
    <property type="evidence" value="ECO:0007669"/>
    <property type="project" value="UniProtKB-SubCell"/>
</dbReference>
<protein>
    <submittedName>
        <fullName evidence="8">Putative binding-protein-dependent transport system protein</fullName>
    </submittedName>
</protein>
<dbReference type="PANTHER" id="PTHR37422:SF13">
    <property type="entry name" value="LIPOPOLYSACCHARIDE BIOSYNTHESIS PROTEIN PA4999-RELATED"/>
    <property type="match status" value="1"/>
</dbReference>
<proteinExistence type="predicted"/>
<evidence type="ECO:0000256" key="1">
    <source>
        <dbReference type="ARBA" id="ARBA00004141"/>
    </source>
</evidence>
<evidence type="ECO:0000313" key="8">
    <source>
        <dbReference type="EMBL" id="ADM10317.1"/>
    </source>
</evidence>
<reference evidence="8 9" key="2">
    <citation type="journal article" date="2011" name="J. Bacteriol.">
        <title>Complete genome sequence of strain HTCC2503T of Parvularcula bermudensis, the type species of the order "Parvularculales" in the class Alphaproteobacteria.</title>
        <authorList>
            <person name="Oh H.M."/>
            <person name="Kang I."/>
            <person name="Vergin K.L."/>
            <person name="Kang D."/>
            <person name="Rhee K.H."/>
            <person name="Giovannoni S.J."/>
            <person name="Cho J.C."/>
        </authorList>
    </citation>
    <scope>NUCLEOTIDE SEQUENCE [LARGE SCALE GENOMIC DNA]</scope>
    <source>
        <strain evidence="9">ATCC BAA-594 / HTCC2503 / KCTC 12087</strain>
    </source>
</reference>
<evidence type="ECO:0000256" key="5">
    <source>
        <dbReference type="SAM" id="MobiDB-lite"/>
    </source>
</evidence>
<feature type="transmembrane region" description="Helical" evidence="6">
    <location>
        <begin position="155"/>
        <end position="175"/>
    </location>
</feature>
<feature type="transmembrane region" description="Helical" evidence="6">
    <location>
        <begin position="195"/>
        <end position="217"/>
    </location>
</feature>
<dbReference type="Pfam" id="PF04932">
    <property type="entry name" value="Wzy_C"/>
    <property type="match status" value="1"/>
</dbReference>
<dbReference type="eggNOG" id="COG3307">
    <property type="taxonomic scope" value="Bacteria"/>
</dbReference>
<feature type="transmembrane region" description="Helical" evidence="6">
    <location>
        <begin position="70"/>
        <end position="87"/>
    </location>
</feature>
<feature type="transmembrane region" description="Helical" evidence="6">
    <location>
        <begin position="376"/>
        <end position="395"/>
    </location>
</feature>